<dbReference type="GO" id="GO:0019843">
    <property type="term" value="F:rRNA binding"/>
    <property type="evidence" value="ECO:0007669"/>
    <property type="project" value="InterPro"/>
</dbReference>
<protein>
    <submittedName>
        <fullName evidence="7">Ribosome biogenesis protein</fullName>
    </submittedName>
</protein>
<dbReference type="AlphaFoldDB" id="X6M6R4"/>
<dbReference type="PANTHER" id="PTHR13634">
    <property type="entry name" value="RIBOSOME BIOGENESIS PROTEIN BRIX"/>
    <property type="match status" value="1"/>
</dbReference>
<reference evidence="7 8" key="1">
    <citation type="journal article" date="2013" name="Curr. Biol.">
        <title>The Genome of the Foraminiferan Reticulomyxa filosa.</title>
        <authorList>
            <person name="Glockner G."/>
            <person name="Hulsmann N."/>
            <person name="Schleicher M."/>
            <person name="Noegel A.A."/>
            <person name="Eichinger L."/>
            <person name="Gallinger C."/>
            <person name="Pawlowski J."/>
            <person name="Sierra R."/>
            <person name="Euteneuer U."/>
            <person name="Pillet L."/>
            <person name="Moustafa A."/>
            <person name="Platzer M."/>
            <person name="Groth M."/>
            <person name="Szafranski K."/>
            <person name="Schliwa M."/>
        </authorList>
    </citation>
    <scope>NUCLEOTIDE SEQUENCE [LARGE SCALE GENOMIC DNA]</scope>
</reference>
<evidence type="ECO:0000256" key="4">
    <source>
        <dbReference type="ARBA" id="ARBA00023242"/>
    </source>
</evidence>
<evidence type="ECO:0000256" key="5">
    <source>
        <dbReference type="SAM" id="MobiDB-lite"/>
    </source>
</evidence>
<evidence type="ECO:0000313" key="8">
    <source>
        <dbReference type="Proteomes" id="UP000023152"/>
    </source>
</evidence>
<feature type="compositionally biased region" description="Acidic residues" evidence="5">
    <location>
        <begin position="13"/>
        <end position="29"/>
    </location>
</feature>
<feature type="compositionally biased region" description="Basic and acidic residues" evidence="5">
    <location>
        <begin position="1"/>
        <end position="12"/>
    </location>
</feature>
<dbReference type="OrthoDB" id="1638493at2759"/>
<feature type="domain" description="Brix" evidence="6">
    <location>
        <begin position="107"/>
        <end position="182"/>
    </location>
</feature>
<comment type="subcellular location">
    <subcellularLocation>
        <location evidence="1">Nucleus</location>
        <location evidence="1">Nucleolus</location>
    </subcellularLocation>
</comment>
<sequence>MLKLLRNELKESSDEEGSDSQNGSEDEELSDFKEENLDEELEMKDVTEELEKKQTKRPTMSAQELGRERIRLAKKQEAKKEELKSIVDKALPHVNERPRKAQYALKQRTLIFSTRGVNQRMRHLMQDLRDLIPHSKSEPKFEFEIFNTRKFELRNNNTLHFFFFFKKKKVKEIAGSNKRDMQ</sequence>
<feature type="region of interest" description="Disordered" evidence="5">
    <location>
        <begin position="1"/>
        <end position="65"/>
    </location>
</feature>
<accession>X6M6R4</accession>
<keyword evidence="3" id="KW-0690">Ribosome biogenesis</keyword>
<dbReference type="GO" id="GO:0005730">
    <property type="term" value="C:nucleolus"/>
    <property type="evidence" value="ECO:0007669"/>
    <property type="project" value="UniProtKB-SubCell"/>
</dbReference>
<keyword evidence="8" id="KW-1185">Reference proteome</keyword>
<name>X6M6R4_RETFI</name>
<evidence type="ECO:0000256" key="3">
    <source>
        <dbReference type="ARBA" id="ARBA00022517"/>
    </source>
</evidence>
<organism evidence="7 8">
    <name type="scientific">Reticulomyxa filosa</name>
    <dbReference type="NCBI Taxonomy" id="46433"/>
    <lineage>
        <taxon>Eukaryota</taxon>
        <taxon>Sar</taxon>
        <taxon>Rhizaria</taxon>
        <taxon>Retaria</taxon>
        <taxon>Foraminifera</taxon>
        <taxon>Monothalamids</taxon>
        <taxon>Reticulomyxidae</taxon>
        <taxon>Reticulomyxa</taxon>
    </lineage>
</organism>
<comment type="caution">
    <text evidence="7">The sequence shown here is derived from an EMBL/GenBank/DDBJ whole genome shotgun (WGS) entry which is preliminary data.</text>
</comment>
<evidence type="ECO:0000256" key="2">
    <source>
        <dbReference type="ARBA" id="ARBA00006369"/>
    </source>
</evidence>
<proteinExistence type="inferred from homology"/>
<evidence type="ECO:0000313" key="7">
    <source>
        <dbReference type="EMBL" id="ETO09683.1"/>
    </source>
</evidence>
<evidence type="ECO:0000256" key="1">
    <source>
        <dbReference type="ARBA" id="ARBA00004604"/>
    </source>
</evidence>
<dbReference type="InterPro" id="IPR007109">
    <property type="entry name" value="Brix"/>
</dbReference>
<keyword evidence="4" id="KW-0539">Nucleus</keyword>
<feature type="compositionally biased region" description="Basic and acidic residues" evidence="5">
    <location>
        <begin position="43"/>
        <end position="53"/>
    </location>
</feature>
<dbReference type="Proteomes" id="UP000023152">
    <property type="component" value="Unassembled WGS sequence"/>
</dbReference>
<gene>
    <name evidence="7" type="ORF">RFI_27695</name>
</gene>
<dbReference type="InterPro" id="IPR026532">
    <property type="entry name" value="BRX1"/>
</dbReference>
<dbReference type="PANTHER" id="PTHR13634:SF0">
    <property type="entry name" value="RIBOSOME BIOGENESIS PROTEIN BRX1 HOMOLOG"/>
    <property type="match status" value="1"/>
</dbReference>
<dbReference type="GO" id="GO:0000027">
    <property type="term" value="P:ribosomal large subunit assembly"/>
    <property type="evidence" value="ECO:0007669"/>
    <property type="project" value="TreeGrafter"/>
</dbReference>
<evidence type="ECO:0000259" key="6">
    <source>
        <dbReference type="PROSITE" id="PS50833"/>
    </source>
</evidence>
<dbReference type="GO" id="GO:0006364">
    <property type="term" value="P:rRNA processing"/>
    <property type="evidence" value="ECO:0007669"/>
    <property type="project" value="InterPro"/>
</dbReference>
<dbReference type="EMBL" id="ASPP01023951">
    <property type="protein sequence ID" value="ETO09683.1"/>
    <property type="molecule type" value="Genomic_DNA"/>
</dbReference>
<comment type="similarity">
    <text evidence="2">Belongs to the BRX1 family.</text>
</comment>
<dbReference type="PROSITE" id="PS50833">
    <property type="entry name" value="BRIX"/>
    <property type="match status" value="1"/>
</dbReference>